<dbReference type="PROSITE" id="PS50914">
    <property type="entry name" value="BON"/>
    <property type="match status" value="1"/>
</dbReference>
<dbReference type="OrthoDB" id="680465at2"/>
<proteinExistence type="predicted"/>
<evidence type="ECO:0000313" key="4">
    <source>
        <dbReference type="Proteomes" id="UP000001695"/>
    </source>
</evidence>
<organism evidence="3 4">
    <name type="scientific">Beijerinckia indica subsp. indica (strain ATCC 9039 / DSM 1715 / NCIMB 8712)</name>
    <dbReference type="NCBI Taxonomy" id="395963"/>
    <lineage>
        <taxon>Bacteria</taxon>
        <taxon>Pseudomonadati</taxon>
        <taxon>Pseudomonadota</taxon>
        <taxon>Alphaproteobacteria</taxon>
        <taxon>Hyphomicrobiales</taxon>
        <taxon>Beijerinckiaceae</taxon>
        <taxon>Beijerinckia</taxon>
    </lineage>
</organism>
<gene>
    <name evidence="3" type="ordered locus">Bind_3206</name>
</gene>
<feature type="compositionally biased region" description="Basic and acidic residues" evidence="1">
    <location>
        <begin position="1"/>
        <end position="46"/>
    </location>
</feature>
<dbReference type="Proteomes" id="UP000001695">
    <property type="component" value="Chromosome"/>
</dbReference>
<feature type="compositionally biased region" description="Polar residues" evidence="1">
    <location>
        <begin position="299"/>
        <end position="313"/>
    </location>
</feature>
<sequence length="313" mass="36415">MASQDRRLQENRYRQDDWSDHRRDRFGREDYRNDEGRRYRSERQDFQDNPNDYGRGRELTFREDYARNGDYLGRYPGDLSGRNHFDEEYFIDDSQFAGRDYADRQARARSQRLLQGPLQGRGPDNYGNRPYGLVIEKRFERDYVGRGRDFDDLERGYGQGYGQERGSWTRASDDISPWFDDDAVAHRRDLDTEHLNERFSGRGPKNYKRSDVRILEDIGDRLTDDPYVDASEIEVLVHDNEVTLNGIVSNRIQRRRAELIAESVSGVHHLQNNLRLRSHHKAHAQAGSHAGANDEPNAPASNAQKSSAPTAHK</sequence>
<evidence type="ECO:0000259" key="2">
    <source>
        <dbReference type="PROSITE" id="PS50914"/>
    </source>
</evidence>
<dbReference type="STRING" id="395963.Bind_3206"/>
<accession>B2ID01</accession>
<dbReference type="Gene3D" id="3.30.1340.30">
    <property type="match status" value="1"/>
</dbReference>
<reference evidence="3 4" key="2">
    <citation type="journal article" date="2010" name="J. Bacteriol.">
        <title>Complete genome sequence of Beijerinckia indica subsp. indica.</title>
        <authorList>
            <person name="Tamas I."/>
            <person name="Dedysh S.N."/>
            <person name="Liesack W."/>
            <person name="Stott M.B."/>
            <person name="Alam M."/>
            <person name="Murrell J.C."/>
            <person name="Dunfield P.F."/>
        </authorList>
    </citation>
    <scope>NUCLEOTIDE SEQUENCE [LARGE SCALE GENOMIC DNA]</scope>
    <source>
        <strain evidence="4">ATCC 9039 / DSM 1715 / NCIMB 8712</strain>
    </source>
</reference>
<dbReference type="InterPro" id="IPR014004">
    <property type="entry name" value="Transpt-assoc_nodulatn_dom_bac"/>
</dbReference>
<dbReference type="PANTHER" id="PTHR34606">
    <property type="entry name" value="BON DOMAIN-CONTAINING PROTEIN"/>
    <property type="match status" value="1"/>
</dbReference>
<dbReference type="InterPro" id="IPR007055">
    <property type="entry name" value="BON_dom"/>
</dbReference>
<name>B2ID01_BEII9</name>
<feature type="region of interest" description="Disordered" evidence="1">
    <location>
        <begin position="1"/>
        <end position="57"/>
    </location>
</feature>
<evidence type="ECO:0000313" key="3">
    <source>
        <dbReference type="EMBL" id="ACB96766.1"/>
    </source>
</evidence>
<dbReference type="KEGG" id="bid:Bind_3206"/>
<feature type="region of interest" description="Disordered" evidence="1">
    <location>
        <begin position="280"/>
        <end position="313"/>
    </location>
</feature>
<dbReference type="eggNOG" id="COG2823">
    <property type="taxonomic scope" value="Bacteria"/>
</dbReference>
<protein>
    <submittedName>
        <fullName evidence="3">Transport-associated</fullName>
    </submittedName>
</protein>
<reference evidence="4" key="1">
    <citation type="submission" date="2008-03" db="EMBL/GenBank/DDBJ databases">
        <title>Complete sequence of chromosome of Beijerinckia indica subsp. indica ATCC 9039.</title>
        <authorList>
            <consortium name="US DOE Joint Genome Institute"/>
            <person name="Copeland A."/>
            <person name="Lucas S."/>
            <person name="Lapidus A."/>
            <person name="Glavina del Rio T."/>
            <person name="Dalin E."/>
            <person name="Tice H."/>
            <person name="Bruce D."/>
            <person name="Goodwin L."/>
            <person name="Pitluck S."/>
            <person name="LaButti K."/>
            <person name="Schmutz J."/>
            <person name="Larimer F."/>
            <person name="Land M."/>
            <person name="Hauser L."/>
            <person name="Kyrpides N."/>
            <person name="Mikhailova N."/>
            <person name="Dunfield P.F."/>
            <person name="Dedysh S.N."/>
            <person name="Liesack W."/>
            <person name="Saw J.H."/>
            <person name="Alam M."/>
            <person name="Chen Y."/>
            <person name="Murrell J.C."/>
            <person name="Richardson P."/>
        </authorList>
    </citation>
    <scope>NUCLEOTIDE SEQUENCE [LARGE SCALE GENOMIC DNA]</scope>
    <source>
        <strain evidence="4">ATCC 9039 / DSM 1715 / NCIMB 8712</strain>
    </source>
</reference>
<dbReference type="RefSeq" id="WP_012386114.1">
    <property type="nucleotide sequence ID" value="NC_010581.1"/>
</dbReference>
<dbReference type="Pfam" id="PF04972">
    <property type="entry name" value="BON"/>
    <property type="match status" value="1"/>
</dbReference>
<dbReference type="PANTHER" id="PTHR34606:SF15">
    <property type="entry name" value="BON DOMAIN-CONTAINING PROTEIN"/>
    <property type="match status" value="1"/>
</dbReference>
<dbReference type="InterPro" id="IPR051686">
    <property type="entry name" value="Lipoprotein_DolP"/>
</dbReference>
<dbReference type="EMBL" id="CP001016">
    <property type="protein sequence ID" value="ACB96766.1"/>
    <property type="molecule type" value="Genomic_DNA"/>
</dbReference>
<dbReference type="SMART" id="SM00749">
    <property type="entry name" value="BON"/>
    <property type="match status" value="1"/>
</dbReference>
<keyword evidence="4" id="KW-1185">Reference proteome</keyword>
<feature type="domain" description="BON" evidence="2">
    <location>
        <begin position="210"/>
        <end position="278"/>
    </location>
</feature>
<dbReference type="AlphaFoldDB" id="B2ID01"/>
<dbReference type="HOGENOM" id="CLU_887583_0_0_5"/>
<evidence type="ECO:0000256" key="1">
    <source>
        <dbReference type="SAM" id="MobiDB-lite"/>
    </source>
</evidence>